<reference evidence="2" key="1">
    <citation type="submission" date="2018-05" db="EMBL/GenBank/DDBJ databases">
        <authorList>
            <person name="Lanie J.A."/>
            <person name="Ng W.-L."/>
            <person name="Kazmierczak K.M."/>
            <person name="Andrzejewski T.M."/>
            <person name="Davidsen T.M."/>
            <person name="Wayne K.J."/>
            <person name="Tettelin H."/>
            <person name="Glass J.I."/>
            <person name="Rusch D."/>
            <person name="Podicherti R."/>
            <person name="Tsui H.-C.T."/>
            <person name="Winkler M.E."/>
        </authorList>
    </citation>
    <scope>NUCLEOTIDE SEQUENCE</scope>
</reference>
<dbReference type="AlphaFoldDB" id="A0A382WPU2"/>
<evidence type="ECO:0000313" key="2">
    <source>
        <dbReference type="EMBL" id="SVD60916.1"/>
    </source>
</evidence>
<dbReference type="Pfam" id="PF05036">
    <property type="entry name" value="SPOR"/>
    <property type="match status" value="1"/>
</dbReference>
<evidence type="ECO:0000259" key="1">
    <source>
        <dbReference type="PROSITE" id="PS51724"/>
    </source>
</evidence>
<feature type="non-terminal residue" evidence="2">
    <location>
        <position position="1"/>
    </location>
</feature>
<dbReference type="SUPFAM" id="SSF110997">
    <property type="entry name" value="Sporulation related repeat"/>
    <property type="match status" value="1"/>
</dbReference>
<dbReference type="InterPro" id="IPR007730">
    <property type="entry name" value="SPOR-like_dom"/>
</dbReference>
<dbReference type="EMBL" id="UINC01161620">
    <property type="protein sequence ID" value="SVD60916.1"/>
    <property type="molecule type" value="Genomic_DNA"/>
</dbReference>
<accession>A0A382WPU2</accession>
<dbReference type="InterPro" id="IPR036680">
    <property type="entry name" value="SPOR-like_sf"/>
</dbReference>
<dbReference type="PROSITE" id="PS51724">
    <property type="entry name" value="SPOR"/>
    <property type="match status" value="1"/>
</dbReference>
<dbReference type="GO" id="GO:0042834">
    <property type="term" value="F:peptidoglycan binding"/>
    <property type="evidence" value="ECO:0007669"/>
    <property type="project" value="InterPro"/>
</dbReference>
<name>A0A382WPU2_9ZZZZ</name>
<dbReference type="Gene3D" id="3.30.70.1070">
    <property type="entry name" value="Sporulation related repeat"/>
    <property type="match status" value="1"/>
</dbReference>
<feature type="domain" description="SPOR" evidence="1">
    <location>
        <begin position="87"/>
        <end position="166"/>
    </location>
</feature>
<gene>
    <name evidence="2" type="ORF">METZ01_LOCUS413770</name>
</gene>
<sequence length="166" mass="18167">SAAVLTGDEFSYGSRLRQNQSAEEDALLGISDAEERLAIDAPRPMPNSDEDVVGSDDVGLVEVPPVIMPTNPAVRSDVKHLNVDSSIVEGDGFTVQVMSLRDRAAAERVASGLIEKGYEAFVAPPGEDAPVPVFRVRVGRYSDRQEAERIKNRLEQNEQLKPWITH</sequence>
<proteinExistence type="predicted"/>
<organism evidence="2">
    <name type="scientific">marine metagenome</name>
    <dbReference type="NCBI Taxonomy" id="408172"/>
    <lineage>
        <taxon>unclassified sequences</taxon>
        <taxon>metagenomes</taxon>
        <taxon>ecological metagenomes</taxon>
    </lineage>
</organism>
<protein>
    <recommendedName>
        <fullName evidence="1">SPOR domain-containing protein</fullName>
    </recommendedName>
</protein>